<dbReference type="FunFam" id="2.20.100.10:FF:000007">
    <property type="entry name" value="Thrombospondin 1"/>
    <property type="match status" value="2"/>
</dbReference>
<dbReference type="InterPro" id="IPR003367">
    <property type="entry name" value="Thrombospondin_3-like_rpt"/>
</dbReference>
<name>A0A8C7DRM2_ONCKI</name>
<dbReference type="InterPro" id="IPR008859">
    <property type="entry name" value="Thrombospondin_C"/>
</dbReference>
<reference evidence="29" key="2">
    <citation type="submission" date="2025-09" db="UniProtKB">
        <authorList>
            <consortium name="Ensembl"/>
        </authorList>
    </citation>
    <scope>IDENTIFICATION</scope>
</reference>
<evidence type="ECO:0000256" key="17">
    <source>
        <dbReference type="ARBA" id="ARBA00023180"/>
    </source>
</evidence>
<feature type="repeat" description="TSP type-3" evidence="22">
    <location>
        <begin position="879"/>
        <end position="914"/>
    </location>
</feature>
<dbReference type="PROSITE" id="PS50026">
    <property type="entry name" value="EGF_3"/>
    <property type="match status" value="2"/>
</dbReference>
<dbReference type="PROSITE" id="PS51234">
    <property type="entry name" value="TSP3"/>
    <property type="match status" value="3"/>
</dbReference>
<feature type="repeat" description="TSP type-3" evidence="22">
    <location>
        <begin position="723"/>
        <end position="758"/>
    </location>
</feature>
<dbReference type="SUPFAM" id="SSF57196">
    <property type="entry name" value="EGF/Laminin"/>
    <property type="match status" value="1"/>
</dbReference>
<evidence type="ECO:0000259" key="27">
    <source>
        <dbReference type="PROSITE" id="PS50184"/>
    </source>
</evidence>
<dbReference type="Gene3D" id="6.20.200.20">
    <property type="match status" value="1"/>
</dbReference>
<dbReference type="SMART" id="SM00214">
    <property type="entry name" value="VWC"/>
    <property type="match status" value="1"/>
</dbReference>
<dbReference type="Pfam" id="PF00090">
    <property type="entry name" value="TSP_1"/>
    <property type="match status" value="3"/>
</dbReference>
<evidence type="ECO:0000256" key="9">
    <source>
        <dbReference type="ARBA" id="ARBA00022674"/>
    </source>
</evidence>
<feature type="region of interest" description="Disordered" evidence="24">
    <location>
        <begin position="836"/>
        <end position="927"/>
    </location>
</feature>
<dbReference type="FunFam" id="2.10.25.10:FF:000027">
    <property type="entry name" value="Thrombospondin 3"/>
    <property type="match status" value="1"/>
</dbReference>
<evidence type="ECO:0000256" key="8">
    <source>
        <dbReference type="ARBA" id="ARBA00022536"/>
    </source>
</evidence>
<feature type="coiled-coil region" evidence="23">
    <location>
        <begin position="278"/>
        <end position="305"/>
    </location>
</feature>
<dbReference type="GO" id="GO:0009986">
    <property type="term" value="C:cell surface"/>
    <property type="evidence" value="ECO:0007669"/>
    <property type="project" value="UniProtKB-SubCell"/>
</dbReference>
<dbReference type="SMART" id="SM00179">
    <property type="entry name" value="EGF_CA"/>
    <property type="match status" value="2"/>
</dbReference>
<keyword evidence="17" id="KW-0325">Glycoprotein</keyword>
<dbReference type="FunFam" id="4.10.1080.10:FF:000004">
    <property type="entry name" value="Cartilage oligomeric matrix protein"/>
    <property type="match status" value="1"/>
</dbReference>
<organism evidence="29 30">
    <name type="scientific">Oncorhynchus kisutch</name>
    <name type="common">Coho salmon</name>
    <name type="synonym">Salmo kisutch</name>
    <dbReference type="NCBI Taxonomy" id="8019"/>
    <lineage>
        <taxon>Eukaryota</taxon>
        <taxon>Metazoa</taxon>
        <taxon>Chordata</taxon>
        <taxon>Craniata</taxon>
        <taxon>Vertebrata</taxon>
        <taxon>Euteleostomi</taxon>
        <taxon>Actinopterygii</taxon>
        <taxon>Neopterygii</taxon>
        <taxon>Teleostei</taxon>
        <taxon>Protacanthopterygii</taxon>
        <taxon>Salmoniformes</taxon>
        <taxon>Salmonidae</taxon>
        <taxon>Salmoninae</taxon>
        <taxon>Oncorhynchus</taxon>
    </lineage>
</organism>
<keyword evidence="23" id="KW-0175">Coiled coil</keyword>
<dbReference type="FunFam" id="4.10.1080.10:FF:000002">
    <property type="entry name" value="Thrombospondin 3"/>
    <property type="match status" value="1"/>
</dbReference>
<dbReference type="FunFam" id="2.10.25.10:FF:000070">
    <property type="entry name" value="Thrombospondin 2"/>
    <property type="match status" value="1"/>
</dbReference>
<keyword evidence="15" id="KW-0703">Sarcoplasmic reticulum</keyword>
<dbReference type="SMART" id="SM00181">
    <property type="entry name" value="EGF"/>
    <property type="match status" value="3"/>
</dbReference>
<evidence type="ECO:0000256" key="1">
    <source>
        <dbReference type="ARBA" id="ARBA00004240"/>
    </source>
</evidence>
<keyword evidence="8 21" id="KW-0245">EGF-like domain</keyword>
<dbReference type="PROSITE" id="PS50092">
    <property type="entry name" value="TSP1"/>
    <property type="match status" value="3"/>
</dbReference>
<dbReference type="Gene3D" id="2.60.120.200">
    <property type="match status" value="2"/>
</dbReference>
<dbReference type="GO" id="GO:0005509">
    <property type="term" value="F:calcium ion binding"/>
    <property type="evidence" value="ECO:0007669"/>
    <property type="project" value="UniProtKB-UniRule"/>
</dbReference>
<protein>
    <recommendedName>
        <fullName evidence="19">Thrombospondin-1</fullName>
    </recommendedName>
    <alternativeName>
        <fullName evidence="20">Glycoprotein G</fullName>
    </alternativeName>
</protein>
<dbReference type="SUPFAM" id="SSF57603">
    <property type="entry name" value="FnI-like domain"/>
    <property type="match status" value="1"/>
</dbReference>
<feature type="domain" description="EGF-like" evidence="26">
    <location>
        <begin position="642"/>
        <end position="686"/>
    </location>
</feature>
<gene>
    <name evidence="29" type="primary">THBS1</name>
</gene>
<evidence type="ECO:0000256" key="5">
    <source>
        <dbReference type="ARBA" id="ARBA00009456"/>
    </source>
</evidence>
<feature type="signal peptide" evidence="25">
    <location>
        <begin position="1"/>
        <end position="17"/>
    </location>
</feature>
<evidence type="ECO:0000256" key="13">
    <source>
        <dbReference type="ARBA" id="ARBA00022837"/>
    </source>
</evidence>
<dbReference type="Gene3D" id="2.10.25.10">
    <property type="entry name" value="Laminin"/>
    <property type="match status" value="3"/>
</dbReference>
<evidence type="ECO:0000256" key="14">
    <source>
        <dbReference type="ARBA" id="ARBA00022889"/>
    </source>
</evidence>
<dbReference type="FunFam" id="2.20.100.10:FF:000004">
    <property type="entry name" value="Adhesion G protein-coupled receptor B2"/>
    <property type="match status" value="1"/>
</dbReference>
<dbReference type="Proteomes" id="UP000694557">
    <property type="component" value="Unassembled WGS sequence"/>
</dbReference>
<dbReference type="FunFam" id="2.60.120.200:FF:000009">
    <property type="entry name" value="Thrombospondin 1"/>
    <property type="match status" value="1"/>
</dbReference>
<keyword evidence="10 25" id="KW-0732">Signal</keyword>
<dbReference type="GO" id="GO:0016525">
    <property type="term" value="P:negative regulation of angiogenesis"/>
    <property type="evidence" value="ECO:0007669"/>
    <property type="project" value="TreeGrafter"/>
</dbReference>
<evidence type="ECO:0000256" key="6">
    <source>
        <dbReference type="ARBA" id="ARBA00022525"/>
    </source>
</evidence>
<dbReference type="PANTHER" id="PTHR10199">
    <property type="entry name" value="THROMBOSPONDIN"/>
    <property type="match status" value="1"/>
</dbReference>
<evidence type="ECO:0000256" key="21">
    <source>
        <dbReference type="PROSITE-ProRule" id="PRU00076"/>
    </source>
</evidence>
<keyword evidence="12" id="KW-0256">Endoplasmic reticulum</keyword>
<evidence type="ECO:0000256" key="24">
    <source>
        <dbReference type="SAM" id="MobiDB-lite"/>
    </source>
</evidence>
<dbReference type="InterPro" id="IPR028974">
    <property type="entry name" value="TSP_type-3_rpt"/>
</dbReference>
<evidence type="ECO:0000256" key="12">
    <source>
        <dbReference type="ARBA" id="ARBA00022824"/>
    </source>
</evidence>
<dbReference type="InterPro" id="IPR024731">
    <property type="entry name" value="NELL2-like_EGF"/>
</dbReference>
<evidence type="ECO:0000259" key="28">
    <source>
        <dbReference type="PROSITE" id="PS51236"/>
    </source>
</evidence>
<keyword evidence="7" id="KW-0272">Extracellular matrix</keyword>
<evidence type="ECO:0000256" key="4">
    <source>
        <dbReference type="ARBA" id="ARBA00004498"/>
    </source>
</evidence>
<evidence type="ECO:0000256" key="22">
    <source>
        <dbReference type="PROSITE-ProRule" id="PRU00634"/>
    </source>
</evidence>
<accession>A0A8C7DRM2</accession>
<dbReference type="PROSITE" id="PS51236">
    <property type="entry name" value="TSP_CTER"/>
    <property type="match status" value="1"/>
</dbReference>
<proteinExistence type="inferred from homology"/>
<keyword evidence="14" id="KW-0130">Cell adhesion</keyword>
<dbReference type="InterPro" id="IPR001007">
    <property type="entry name" value="VWF_dom"/>
</dbReference>
<dbReference type="GO" id="GO:0016529">
    <property type="term" value="C:sarcoplasmic reticulum"/>
    <property type="evidence" value="ECO:0007669"/>
    <property type="project" value="UniProtKB-SubCell"/>
</dbReference>
<dbReference type="Gene3D" id="4.10.1080.10">
    <property type="entry name" value="TSP type-3 repeat"/>
    <property type="match status" value="2"/>
</dbReference>
<feature type="domain" description="EGF-like" evidence="26">
    <location>
        <begin position="543"/>
        <end position="583"/>
    </location>
</feature>
<comment type="subcellular location">
    <subcellularLocation>
        <location evidence="2">Cell surface</location>
    </subcellularLocation>
    <subcellularLocation>
        <location evidence="1">Endoplasmic reticulum</location>
    </subcellularLocation>
    <subcellularLocation>
        <location evidence="3">Sarcoplasmic reticulum</location>
    </subcellularLocation>
    <subcellularLocation>
        <location evidence="4">Secreted</location>
        <location evidence="4">Extracellular space</location>
        <location evidence="4">Extracellular matrix</location>
    </subcellularLocation>
</comment>
<dbReference type="InterPro" id="IPR001881">
    <property type="entry name" value="EGF-like_Ca-bd_dom"/>
</dbReference>
<dbReference type="PRINTS" id="PR01705">
    <property type="entry name" value="TSP1REPEAT"/>
</dbReference>
<dbReference type="Pfam" id="PF05735">
    <property type="entry name" value="TSP_C"/>
    <property type="match status" value="1"/>
</dbReference>
<keyword evidence="18" id="KW-0834">Unfolded protein response</keyword>
<evidence type="ECO:0000256" key="25">
    <source>
        <dbReference type="SAM" id="SignalP"/>
    </source>
</evidence>
<evidence type="ECO:0000256" key="2">
    <source>
        <dbReference type="ARBA" id="ARBA00004241"/>
    </source>
</evidence>
<evidence type="ECO:0000256" key="3">
    <source>
        <dbReference type="ARBA" id="ARBA00004369"/>
    </source>
</evidence>
<dbReference type="GO" id="GO:0005576">
    <property type="term" value="C:extracellular region"/>
    <property type="evidence" value="ECO:0007669"/>
    <property type="project" value="InterPro"/>
</dbReference>
<dbReference type="GO" id="GO:0008201">
    <property type="term" value="F:heparin binding"/>
    <property type="evidence" value="ECO:0007669"/>
    <property type="project" value="UniProtKB-KW"/>
</dbReference>
<dbReference type="InterPro" id="IPR000742">
    <property type="entry name" value="EGF"/>
</dbReference>
<dbReference type="FunFam" id="4.10.1080.10:FF:000001">
    <property type="entry name" value="Thrombospondin 3"/>
    <property type="match status" value="1"/>
</dbReference>
<dbReference type="GO" id="GO:0007155">
    <property type="term" value="P:cell adhesion"/>
    <property type="evidence" value="ECO:0007669"/>
    <property type="project" value="UniProtKB-KW"/>
</dbReference>
<evidence type="ECO:0000313" key="30">
    <source>
        <dbReference type="Proteomes" id="UP000694557"/>
    </source>
</evidence>
<dbReference type="FunFam" id="2.60.120.200:FF:000041">
    <property type="entry name" value="thrombospondin-1"/>
    <property type="match status" value="1"/>
</dbReference>
<sequence length="1165" mass="129065">MKLTGVFLLLVLWNCEGSRVAESRDDNSVYDLFELVKVNKRHQGVTLVKGADPYSPAYKILNADLIPPVPEISFRDLIDSIQAERGFLLLVNFKQFKKTRGSLLTVERDDGSGPLFEIISNGKAQTLDVVYSTGNKQQVVSIEDADLATGHWKNITLFIQEDRAQLFVGCEEINISEMDVPIQKVLTHEVADIARNVLKICTCGVLQNVRFVFGTTLEAILRNKGCQTATLTDVMTLDNPVNGSSPAIRTDYTGHKTKDIQQVCGFSCEDITSMFKELKGLGVIVKQLSNELNRVNKESTLLMNQMNIHSGVCLHNGIVHKDKDEWTVDDCTECTCQNSATVCRKISCPLMPCANATVPDGECCPRCGNPSDYAEDGWSPWSEWTHCSVSCGRGIQQRGRSCDRINSNCEGTSVQTRDCYPQECDKRFKQDGGWSHWSPWSSCSVTCGEGVITRIRLCNSPTPQMGGRDCQGQGRETEVCQESPCPINGGWGPWSLWDTCSVTCGGGLQTRQRLCNNPAPKYNGKECQGDTKTSQLCGKEDCPINGCLSNPCFAGAKCTSFDDGSWKCGSCPVGYTGNGINCKDIDECKEVPDACFTLNAVHRCENTEPGYNCLACPPRYSGPQPFGRGVEQATAKKQVCTPRNPCQDGTHDCNKNANCIYLGQFSDTMFRCECKPGYAGNGHICGDDTDLDGWPNKDLLCVENATYHCKKDNCPNLPNSGQEDHDKDGLGDACDHDDDNDGIPDDRDNCPMVYNPAQYDVDTDDVGDRCDNCVHESNPDQVDTDNNGEGDACAIDIDGDGILNERDNCPYVYNVDQRDTDGDGVGDHCDNCPLEHNPDQIDSDSDRVGDKCDNNQDIDEDGHQNNMDNCPYIPNANQADHDKDGKGDACDHDDDNDGIPDDKDNCRLAFNPDQLDSDGDGRGDNFGISETDFRRFQMVPLDPKGTSQIDPNWVVRHQGKELVQTVNCDPGIAVGFDEFNAVDFSGTFFINTDRDDDYAGFVFGYQSSSRFYVVMWKQITQTYWSHTPTRAQGYSGVSIKVVNSTTGPGEHLRNALWHTGDTAGQVRTLWHDPKNIGWKDYTAYRWHLVHRPKSGLIRVVMYEGKRIMADSGNIYDKTYAGGRLGMYVFSQEMTYFSDLKYECRGKILTSGHRPADCPVMTRPLH</sequence>
<dbReference type="Ensembl" id="ENSOKIT00005024183.1">
    <property type="protein sequence ID" value="ENSOKIP00005022773.1"/>
    <property type="gene ID" value="ENSOKIG00005009505.1"/>
</dbReference>
<dbReference type="PROSITE" id="PS01208">
    <property type="entry name" value="VWFC_1"/>
    <property type="match status" value="1"/>
</dbReference>
<dbReference type="SMART" id="SM00210">
    <property type="entry name" value="TSPN"/>
    <property type="match status" value="1"/>
</dbReference>
<dbReference type="InterPro" id="IPR017897">
    <property type="entry name" value="Thrombospondin_3_rpt"/>
</dbReference>
<dbReference type="InterPro" id="IPR013320">
    <property type="entry name" value="ConA-like_dom_sf"/>
</dbReference>
<evidence type="ECO:0000256" key="7">
    <source>
        <dbReference type="ARBA" id="ARBA00022530"/>
    </source>
</evidence>
<dbReference type="PROSITE" id="PS01186">
    <property type="entry name" value="EGF_2"/>
    <property type="match status" value="1"/>
</dbReference>
<evidence type="ECO:0000256" key="18">
    <source>
        <dbReference type="ARBA" id="ARBA00023230"/>
    </source>
</evidence>
<keyword evidence="9" id="KW-0358">Heparin-binding</keyword>
<dbReference type="GO" id="GO:0006986">
    <property type="term" value="P:response to unfolded protein"/>
    <property type="evidence" value="ECO:0007669"/>
    <property type="project" value="UniProtKB-KW"/>
</dbReference>
<dbReference type="PANTHER" id="PTHR10199:SF78">
    <property type="entry name" value="THROMBOSPONDIN-1"/>
    <property type="match status" value="1"/>
</dbReference>
<evidence type="ECO:0000259" key="26">
    <source>
        <dbReference type="PROSITE" id="PS50026"/>
    </source>
</evidence>
<dbReference type="SUPFAM" id="SSF82895">
    <property type="entry name" value="TSP-1 type 1 repeat"/>
    <property type="match status" value="3"/>
</dbReference>
<dbReference type="Gene3D" id="2.20.100.10">
    <property type="entry name" value="Thrombospondin type-1 (TSP1) repeat"/>
    <property type="match status" value="3"/>
</dbReference>
<feature type="repeat" description="TSP type-3" evidence="22">
    <location>
        <begin position="782"/>
        <end position="817"/>
    </location>
</feature>
<keyword evidence="11" id="KW-0677">Repeat</keyword>
<feature type="chain" id="PRO_5034467223" description="Thrombospondin-1" evidence="25">
    <location>
        <begin position="18"/>
        <end position="1165"/>
    </location>
</feature>
<dbReference type="SUPFAM" id="SSF49899">
    <property type="entry name" value="Concanavalin A-like lectins/glucanases"/>
    <property type="match status" value="2"/>
</dbReference>
<keyword evidence="13 22" id="KW-0106">Calcium</keyword>
<dbReference type="PROSITE" id="PS50184">
    <property type="entry name" value="VWFC_2"/>
    <property type="match status" value="1"/>
</dbReference>
<evidence type="ECO:0000256" key="15">
    <source>
        <dbReference type="ARBA" id="ARBA00022951"/>
    </source>
</evidence>
<keyword evidence="30" id="KW-1185">Reference proteome</keyword>
<dbReference type="SMART" id="SM00209">
    <property type="entry name" value="TSP1"/>
    <property type="match status" value="3"/>
</dbReference>
<dbReference type="Pfam" id="PF02412">
    <property type="entry name" value="TSP_3"/>
    <property type="match status" value="5"/>
</dbReference>
<dbReference type="GeneTree" id="ENSGT00940000155832"/>
<dbReference type="InterPro" id="IPR048287">
    <property type="entry name" value="TSPN-like_N"/>
</dbReference>
<evidence type="ECO:0000313" key="29">
    <source>
        <dbReference type="Ensembl" id="ENSOKIP00005022773.1"/>
    </source>
</evidence>
<feature type="compositionally biased region" description="Basic and acidic residues" evidence="24">
    <location>
        <begin position="879"/>
        <end position="890"/>
    </location>
</feature>
<comment type="caution">
    <text evidence="21">Lacks conserved residue(s) required for the propagation of feature annotation.</text>
</comment>
<feature type="domain" description="TSP C-terminal" evidence="28">
    <location>
        <begin position="934"/>
        <end position="1148"/>
    </location>
</feature>
<dbReference type="FunFam" id="2.10.25.10:FF:000025">
    <property type="entry name" value="Thrombospondin 3"/>
    <property type="match status" value="1"/>
</dbReference>
<dbReference type="InterPro" id="IPR000884">
    <property type="entry name" value="TSP1_rpt"/>
</dbReference>
<evidence type="ECO:0000256" key="16">
    <source>
        <dbReference type="ARBA" id="ARBA00023157"/>
    </source>
</evidence>
<feature type="domain" description="VWFC" evidence="27">
    <location>
        <begin position="311"/>
        <end position="368"/>
    </location>
</feature>
<reference evidence="29" key="1">
    <citation type="submission" date="2025-08" db="UniProtKB">
        <authorList>
            <consortium name="Ensembl"/>
        </authorList>
    </citation>
    <scope>IDENTIFICATION</scope>
</reference>
<evidence type="ECO:0000256" key="10">
    <source>
        <dbReference type="ARBA" id="ARBA00022729"/>
    </source>
</evidence>
<feature type="compositionally biased region" description="Basic and acidic residues" evidence="24">
    <location>
        <begin position="836"/>
        <end position="854"/>
    </location>
</feature>
<dbReference type="InterPro" id="IPR036383">
    <property type="entry name" value="TSP1_rpt_sf"/>
</dbReference>
<comment type="similarity">
    <text evidence="5">Belongs to the thrombospondin family.</text>
</comment>
<dbReference type="Pfam" id="PF00093">
    <property type="entry name" value="VWC"/>
    <property type="match status" value="1"/>
</dbReference>
<evidence type="ECO:0000256" key="20">
    <source>
        <dbReference type="ARBA" id="ARBA00077057"/>
    </source>
</evidence>
<evidence type="ECO:0000256" key="11">
    <source>
        <dbReference type="ARBA" id="ARBA00022737"/>
    </source>
</evidence>
<dbReference type="AlphaFoldDB" id="A0A8C7DRM2"/>
<dbReference type="SUPFAM" id="SSF103647">
    <property type="entry name" value="TSP type-3 repeat"/>
    <property type="match status" value="3"/>
</dbReference>
<dbReference type="Pfam" id="PF12947">
    <property type="entry name" value="EGF_3"/>
    <property type="match status" value="1"/>
</dbReference>
<keyword evidence="6" id="KW-0964">Secreted</keyword>
<evidence type="ECO:0000256" key="23">
    <source>
        <dbReference type="SAM" id="Coils"/>
    </source>
</evidence>
<evidence type="ECO:0000256" key="19">
    <source>
        <dbReference type="ARBA" id="ARBA00072399"/>
    </source>
</evidence>
<keyword evidence="16" id="KW-1015">Disulfide bond</keyword>